<feature type="region of interest" description="Disordered" evidence="1">
    <location>
        <begin position="1"/>
        <end position="63"/>
    </location>
</feature>
<comment type="caution">
    <text evidence="2">The sequence shown here is derived from an EMBL/GenBank/DDBJ whole genome shotgun (WGS) entry which is preliminary data.</text>
</comment>
<organism evidence="2 3">
    <name type="scientific">Panicum virgatum</name>
    <name type="common">Blackwell switchgrass</name>
    <dbReference type="NCBI Taxonomy" id="38727"/>
    <lineage>
        <taxon>Eukaryota</taxon>
        <taxon>Viridiplantae</taxon>
        <taxon>Streptophyta</taxon>
        <taxon>Embryophyta</taxon>
        <taxon>Tracheophyta</taxon>
        <taxon>Spermatophyta</taxon>
        <taxon>Magnoliopsida</taxon>
        <taxon>Liliopsida</taxon>
        <taxon>Poales</taxon>
        <taxon>Poaceae</taxon>
        <taxon>PACMAD clade</taxon>
        <taxon>Panicoideae</taxon>
        <taxon>Panicodae</taxon>
        <taxon>Paniceae</taxon>
        <taxon>Panicinae</taxon>
        <taxon>Panicum</taxon>
        <taxon>Panicum sect. Hiantes</taxon>
    </lineage>
</organism>
<dbReference type="Proteomes" id="UP000823388">
    <property type="component" value="Chromosome 5N"/>
</dbReference>
<accession>A0A8T0S401</accession>
<protein>
    <submittedName>
        <fullName evidence="2">Uncharacterized protein</fullName>
    </submittedName>
</protein>
<reference evidence="2" key="1">
    <citation type="submission" date="2020-05" db="EMBL/GenBank/DDBJ databases">
        <title>WGS assembly of Panicum virgatum.</title>
        <authorList>
            <person name="Lovell J.T."/>
            <person name="Jenkins J."/>
            <person name="Shu S."/>
            <person name="Juenger T.E."/>
            <person name="Schmutz J."/>
        </authorList>
    </citation>
    <scope>NUCLEOTIDE SEQUENCE</scope>
    <source>
        <strain evidence="2">AP13</strain>
    </source>
</reference>
<gene>
    <name evidence="2" type="ORF">PVAP13_5NG170931</name>
</gene>
<dbReference type="EMBL" id="CM029046">
    <property type="protein sequence ID" value="KAG2593361.1"/>
    <property type="molecule type" value="Genomic_DNA"/>
</dbReference>
<sequence>MRSGRGDQPRPAIWPHETKPRRGSLAWEKEKEKEIPRGREREEEEPLTLSHSHSSRIRPTHGSVRPAIAAVKTNGSFESQVGGCCPCRVPRFYRISSGV</sequence>
<evidence type="ECO:0000256" key="1">
    <source>
        <dbReference type="SAM" id="MobiDB-lite"/>
    </source>
</evidence>
<name>A0A8T0S401_PANVG</name>
<evidence type="ECO:0000313" key="2">
    <source>
        <dbReference type="EMBL" id="KAG2593361.1"/>
    </source>
</evidence>
<feature type="compositionally biased region" description="Basic and acidic residues" evidence="1">
    <location>
        <begin position="27"/>
        <end position="41"/>
    </location>
</feature>
<keyword evidence="3" id="KW-1185">Reference proteome</keyword>
<proteinExistence type="predicted"/>
<dbReference type="AlphaFoldDB" id="A0A8T0S401"/>
<evidence type="ECO:0000313" key="3">
    <source>
        <dbReference type="Proteomes" id="UP000823388"/>
    </source>
</evidence>